<reference evidence="1" key="1">
    <citation type="submission" date="2018-10" db="EMBL/GenBank/DDBJ databases">
        <title>Hidden diversity of soil giant viruses.</title>
        <authorList>
            <person name="Schulz F."/>
            <person name="Alteio L."/>
            <person name="Goudeau D."/>
            <person name="Ryan E.M."/>
            <person name="Malmstrom R.R."/>
            <person name="Blanchard J."/>
            <person name="Woyke T."/>
        </authorList>
    </citation>
    <scope>NUCLEOTIDE SEQUENCE</scope>
    <source>
        <strain evidence="1">FNV1</strain>
    </source>
</reference>
<organism evidence="1">
    <name type="scientific">Faunusvirus sp</name>
    <dbReference type="NCBI Taxonomy" id="2487766"/>
    <lineage>
        <taxon>Viruses</taxon>
        <taxon>Varidnaviria</taxon>
        <taxon>Bamfordvirae</taxon>
        <taxon>Nucleocytoviricota</taxon>
        <taxon>Megaviricetes</taxon>
        <taxon>Imitervirales</taxon>
        <taxon>Mimiviridae</taxon>
    </lineage>
</organism>
<accession>A0A3G5A0L3</accession>
<sequence length="188" mass="21763">MTNIFKDIVISPLNKNQFAINENQIVDSSHTKMRKYVLKTPVVTVPFGTEIYKNKHIINIELSAYKTDIIMKKFAELLHDIDIFFGNLKELHLGDDVVSLKNKEYYPCIKMRPNSFDPLVRVHIKERKNITLTEIAKNDVLKDLTSAPATLADIKRYSKMVIYIEIASIWVHKTTYGVYLDAKKIFIS</sequence>
<proteinExistence type="predicted"/>
<dbReference type="EMBL" id="MK072183">
    <property type="protein sequence ID" value="AYV79791.1"/>
    <property type="molecule type" value="Genomic_DNA"/>
</dbReference>
<name>A0A3G5A0L3_9VIRU</name>
<evidence type="ECO:0000313" key="1">
    <source>
        <dbReference type="EMBL" id="AYV79791.1"/>
    </source>
</evidence>
<gene>
    <name evidence="1" type="ORF">Faunusvirus52_8</name>
</gene>
<protein>
    <submittedName>
        <fullName evidence="1">Uncharacterized protein</fullName>
    </submittedName>
</protein>